<dbReference type="InterPro" id="IPR009078">
    <property type="entry name" value="Ferritin-like_SF"/>
</dbReference>
<dbReference type="Proteomes" id="UP001500618">
    <property type="component" value="Unassembled WGS sequence"/>
</dbReference>
<gene>
    <name evidence="1" type="ORF">GCM10009765_18620</name>
</gene>
<proteinExistence type="predicted"/>
<dbReference type="Gene3D" id="1.10.620.20">
    <property type="entry name" value="Ribonucleotide Reductase, subunit A"/>
    <property type="match status" value="1"/>
</dbReference>
<dbReference type="SUPFAM" id="SSF47240">
    <property type="entry name" value="Ferritin-like"/>
    <property type="match status" value="1"/>
</dbReference>
<sequence length="308" mass="35482">MTKVADRETTAQRLLTGSVRRSYDPDIDIDWDAPLVEGKYFAPPATLTLYATPLWDRLTEEQRIELSRQQTVNAVSVGIWFENILNQLLLRMTYEQDPTKRHVHYALTELADECRHMTMFGRLIEALGERPYKQGFVLHNLGRVLPLVLRGPSVWVAALIGEEIFDSIQRATMHDERLQPLVRQVMSIHVIEEARHIRYAREDTVRRLERSPWWVRELSRLVVGAGALLLQTVLARPEMYKRAGLDVREARKAARTNAHARQFRAEGFERLRSFLAEQGLIGGPTRVFWHLAHVHPDGTEVRLLGPST</sequence>
<evidence type="ECO:0000313" key="2">
    <source>
        <dbReference type="Proteomes" id="UP001500618"/>
    </source>
</evidence>
<accession>A0ABN2GDA6</accession>
<evidence type="ECO:0008006" key="3">
    <source>
        <dbReference type="Google" id="ProtNLM"/>
    </source>
</evidence>
<dbReference type="Pfam" id="PF11583">
    <property type="entry name" value="AurF"/>
    <property type="match status" value="1"/>
</dbReference>
<dbReference type="InterPro" id="IPR012348">
    <property type="entry name" value="RNR-like"/>
</dbReference>
<keyword evidence="2" id="KW-1185">Reference proteome</keyword>
<protein>
    <recommendedName>
        <fullName evidence="3">Diiron oxygenase</fullName>
    </recommendedName>
</protein>
<organism evidence="1 2">
    <name type="scientific">Fodinicola feengrottensis</name>
    <dbReference type="NCBI Taxonomy" id="435914"/>
    <lineage>
        <taxon>Bacteria</taxon>
        <taxon>Bacillati</taxon>
        <taxon>Actinomycetota</taxon>
        <taxon>Actinomycetes</taxon>
        <taxon>Mycobacteriales</taxon>
        <taxon>Fodinicola</taxon>
    </lineage>
</organism>
<dbReference type="InterPro" id="IPR025859">
    <property type="entry name" value="AurF/CmlI"/>
</dbReference>
<dbReference type="EMBL" id="BAAANY010000007">
    <property type="protein sequence ID" value="GAA1669431.1"/>
    <property type="molecule type" value="Genomic_DNA"/>
</dbReference>
<name>A0ABN2GDA6_9ACTN</name>
<dbReference type="RefSeq" id="WP_344308946.1">
    <property type="nucleotide sequence ID" value="NZ_BAAANY010000007.1"/>
</dbReference>
<reference evidence="1 2" key="1">
    <citation type="journal article" date="2019" name="Int. J. Syst. Evol. Microbiol.">
        <title>The Global Catalogue of Microorganisms (GCM) 10K type strain sequencing project: providing services to taxonomists for standard genome sequencing and annotation.</title>
        <authorList>
            <consortium name="The Broad Institute Genomics Platform"/>
            <consortium name="The Broad Institute Genome Sequencing Center for Infectious Disease"/>
            <person name="Wu L."/>
            <person name="Ma J."/>
        </authorList>
    </citation>
    <scope>NUCLEOTIDE SEQUENCE [LARGE SCALE GENOMIC DNA]</scope>
    <source>
        <strain evidence="1 2">JCM 14718</strain>
    </source>
</reference>
<comment type="caution">
    <text evidence="1">The sequence shown here is derived from an EMBL/GenBank/DDBJ whole genome shotgun (WGS) entry which is preliminary data.</text>
</comment>
<evidence type="ECO:0000313" key="1">
    <source>
        <dbReference type="EMBL" id="GAA1669431.1"/>
    </source>
</evidence>